<name>A0ABV8VY76_9BACI</name>
<proteinExistence type="predicted"/>
<sequence>MPTNKKESLQFGIIMCCGMVAVMSIYNMWMNGGIGHLTFADIAIEVGIGFVVALLLDLYIVGPLAKKVTLALPFTQSNKVAFVLCMSTSMIIGMVFFMSMFGLVLSYFHHSIGDQSVAVAYSTIFAKNFILALPLQLLIMGPLVRFIFVKFVKKENRFA</sequence>
<dbReference type="EMBL" id="JBHSDV010000002">
    <property type="protein sequence ID" value="MFC4387986.1"/>
    <property type="molecule type" value="Genomic_DNA"/>
</dbReference>
<dbReference type="InterPro" id="IPR021529">
    <property type="entry name" value="DUF2798"/>
</dbReference>
<dbReference type="Proteomes" id="UP001595880">
    <property type="component" value="Unassembled WGS sequence"/>
</dbReference>
<feature type="transmembrane region" description="Helical" evidence="1">
    <location>
        <begin position="81"/>
        <end position="109"/>
    </location>
</feature>
<keyword evidence="1" id="KW-0812">Transmembrane</keyword>
<feature type="transmembrane region" description="Helical" evidence="1">
    <location>
        <begin position="12"/>
        <end position="30"/>
    </location>
</feature>
<comment type="caution">
    <text evidence="2">The sequence shown here is derived from an EMBL/GenBank/DDBJ whole genome shotgun (WGS) entry which is preliminary data.</text>
</comment>
<evidence type="ECO:0000313" key="2">
    <source>
        <dbReference type="EMBL" id="MFC4387986.1"/>
    </source>
</evidence>
<keyword evidence="1" id="KW-0472">Membrane</keyword>
<dbReference type="RefSeq" id="WP_390198677.1">
    <property type="nucleotide sequence ID" value="NZ_JBHSDV010000002.1"/>
</dbReference>
<feature type="transmembrane region" description="Helical" evidence="1">
    <location>
        <begin position="42"/>
        <end position="61"/>
    </location>
</feature>
<evidence type="ECO:0000313" key="3">
    <source>
        <dbReference type="Proteomes" id="UP001595880"/>
    </source>
</evidence>
<keyword evidence="1" id="KW-1133">Transmembrane helix</keyword>
<accession>A0ABV8VY76</accession>
<dbReference type="Pfam" id="PF11391">
    <property type="entry name" value="DUF2798"/>
    <property type="match status" value="2"/>
</dbReference>
<organism evidence="2 3">
    <name type="scientific">Gracilibacillus marinus</name>
    <dbReference type="NCBI Taxonomy" id="630535"/>
    <lineage>
        <taxon>Bacteria</taxon>
        <taxon>Bacillati</taxon>
        <taxon>Bacillota</taxon>
        <taxon>Bacilli</taxon>
        <taxon>Bacillales</taxon>
        <taxon>Bacillaceae</taxon>
        <taxon>Gracilibacillus</taxon>
    </lineage>
</organism>
<keyword evidence="3" id="KW-1185">Reference proteome</keyword>
<evidence type="ECO:0000256" key="1">
    <source>
        <dbReference type="SAM" id="Phobius"/>
    </source>
</evidence>
<reference evidence="3" key="1">
    <citation type="journal article" date="2019" name="Int. J. Syst. Evol. Microbiol.">
        <title>The Global Catalogue of Microorganisms (GCM) 10K type strain sequencing project: providing services to taxonomists for standard genome sequencing and annotation.</title>
        <authorList>
            <consortium name="The Broad Institute Genomics Platform"/>
            <consortium name="The Broad Institute Genome Sequencing Center for Infectious Disease"/>
            <person name="Wu L."/>
            <person name="Ma J."/>
        </authorList>
    </citation>
    <scope>NUCLEOTIDE SEQUENCE [LARGE SCALE GENOMIC DNA]</scope>
    <source>
        <strain evidence="3">KACC 14058</strain>
    </source>
</reference>
<feature type="transmembrane region" description="Helical" evidence="1">
    <location>
        <begin position="129"/>
        <end position="148"/>
    </location>
</feature>
<protein>
    <submittedName>
        <fullName evidence="2">DUF2798 domain-containing protein</fullName>
    </submittedName>
</protein>
<gene>
    <name evidence="2" type="ORF">ACFOZ1_09220</name>
</gene>